<sequence>MERGTLRSADQEARGDEAQTARAEEDGTLCIAQSLPGTMRRAESVLETPRGRELFNGFLEQLARQLPPSEGPRQGPGTTVDVPARTATTTTPRPRQVVTIAVDPSQPSLAPLERTRHEVPLATPAYATPD</sequence>
<dbReference type="OrthoDB" id="133225at2759"/>
<keyword evidence="5" id="KW-1185">Reference proteome</keyword>
<dbReference type="AlphaFoldDB" id="A0A329S2E3"/>
<dbReference type="EMBL" id="MJFZ01000349">
    <property type="protein sequence ID" value="RAW30859.1"/>
    <property type="molecule type" value="Genomic_DNA"/>
</dbReference>
<dbReference type="EMBL" id="RCMK01000328">
    <property type="protein sequence ID" value="KAG2936221.1"/>
    <property type="molecule type" value="Genomic_DNA"/>
</dbReference>
<comment type="caution">
    <text evidence="4">The sequence shown here is derived from an EMBL/GenBank/DDBJ whole genome shotgun (WGS) entry which is preliminary data.</text>
</comment>
<dbReference type="Proteomes" id="UP000760860">
    <property type="component" value="Unassembled WGS sequence"/>
</dbReference>
<evidence type="ECO:0000256" key="1">
    <source>
        <dbReference type="SAM" id="MobiDB-lite"/>
    </source>
</evidence>
<feature type="compositionally biased region" description="Basic and acidic residues" evidence="1">
    <location>
        <begin position="1"/>
        <end position="25"/>
    </location>
</feature>
<dbReference type="Proteomes" id="UP000736787">
    <property type="component" value="Unassembled WGS sequence"/>
</dbReference>
<proteinExistence type="predicted"/>
<reference evidence="2" key="2">
    <citation type="submission" date="2018-10" db="EMBL/GenBank/DDBJ databases">
        <title>Effector identification in a new, highly contiguous assembly of the strawberry crown rot pathogen Phytophthora cactorum.</title>
        <authorList>
            <person name="Armitage A.D."/>
            <person name="Nellist C.F."/>
            <person name="Bates H."/>
            <person name="Vickerstaff R.J."/>
            <person name="Harrison R.J."/>
        </authorList>
    </citation>
    <scope>NUCLEOTIDE SEQUENCE</scope>
    <source>
        <strain evidence="2">4040</strain>
        <strain evidence="3">P421</strain>
    </source>
</reference>
<evidence type="ECO:0000313" key="5">
    <source>
        <dbReference type="Proteomes" id="UP000251314"/>
    </source>
</evidence>
<protein>
    <submittedName>
        <fullName evidence="4">Uncharacterized protein</fullName>
    </submittedName>
</protein>
<dbReference type="VEuPathDB" id="FungiDB:PC110_g12788"/>
<evidence type="ECO:0000313" key="3">
    <source>
        <dbReference type="EMBL" id="KAG3210742.1"/>
    </source>
</evidence>
<feature type="region of interest" description="Disordered" evidence="1">
    <location>
        <begin position="65"/>
        <end position="130"/>
    </location>
</feature>
<feature type="compositionally biased region" description="Low complexity" evidence="1">
    <location>
        <begin position="78"/>
        <end position="99"/>
    </location>
</feature>
<dbReference type="EMBL" id="RCMV01001045">
    <property type="protein sequence ID" value="KAG3210742.1"/>
    <property type="molecule type" value="Genomic_DNA"/>
</dbReference>
<dbReference type="Proteomes" id="UP000251314">
    <property type="component" value="Unassembled WGS sequence"/>
</dbReference>
<evidence type="ECO:0000313" key="4">
    <source>
        <dbReference type="EMBL" id="RAW30859.1"/>
    </source>
</evidence>
<gene>
    <name evidence="4" type="ORF">PC110_g12788</name>
    <name evidence="2" type="ORF">PC117_g12157</name>
    <name evidence="3" type="ORF">PC129_g18259</name>
</gene>
<accession>A0A329S2E3</accession>
<organism evidence="4 5">
    <name type="scientific">Phytophthora cactorum</name>
    <dbReference type="NCBI Taxonomy" id="29920"/>
    <lineage>
        <taxon>Eukaryota</taxon>
        <taxon>Sar</taxon>
        <taxon>Stramenopiles</taxon>
        <taxon>Oomycota</taxon>
        <taxon>Peronosporomycetes</taxon>
        <taxon>Peronosporales</taxon>
        <taxon>Peronosporaceae</taxon>
        <taxon>Phytophthora</taxon>
    </lineage>
</organism>
<reference evidence="4 5" key="1">
    <citation type="submission" date="2018-01" db="EMBL/GenBank/DDBJ databases">
        <title>Draft genome of the strawberry crown rot pathogen Phytophthora cactorum.</title>
        <authorList>
            <person name="Armitage A.D."/>
            <person name="Lysoe E."/>
            <person name="Nellist C.F."/>
            <person name="Harrison R.J."/>
            <person name="Brurberg M.B."/>
        </authorList>
    </citation>
    <scope>NUCLEOTIDE SEQUENCE [LARGE SCALE GENOMIC DNA]</scope>
    <source>
        <strain evidence="4 5">10300</strain>
    </source>
</reference>
<feature type="region of interest" description="Disordered" evidence="1">
    <location>
        <begin position="1"/>
        <end position="28"/>
    </location>
</feature>
<name>A0A329S2E3_9STRA</name>
<evidence type="ECO:0000313" key="2">
    <source>
        <dbReference type="EMBL" id="KAG2936221.1"/>
    </source>
</evidence>